<dbReference type="InterPro" id="IPR000600">
    <property type="entry name" value="ROK"/>
</dbReference>
<proteinExistence type="inferred from homology"/>
<dbReference type="EMBL" id="CP060715">
    <property type="protein sequence ID" value="QNN60474.1"/>
    <property type="molecule type" value="Genomic_DNA"/>
</dbReference>
<dbReference type="Proteomes" id="UP000515928">
    <property type="component" value="Chromosome"/>
</dbReference>
<dbReference type="PANTHER" id="PTHR18964">
    <property type="entry name" value="ROK (REPRESSOR, ORF, KINASE) FAMILY"/>
    <property type="match status" value="1"/>
</dbReference>
<name>A0A7G9RXZ9_9FIRM</name>
<evidence type="ECO:0000313" key="3">
    <source>
        <dbReference type="Proteomes" id="UP000515928"/>
    </source>
</evidence>
<comment type="similarity">
    <text evidence="1">Belongs to the ROK (NagC/XylR) family.</text>
</comment>
<dbReference type="AlphaFoldDB" id="A0A7G9RXZ9"/>
<dbReference type="PANTHER" id="PTHR18964:SF149">
    <property type="entry name" value="BIFUNCTIONAL UDP-N-ACETYLGLUCOSAMINE 2-EPIMERASE_N-ACETYLMANNOSAMINE KINASE"/>
    <property type="match status" value="1"/>
</dbReference>
<dbReference type="KEGG" id="eio:H9L01_08875"/>
<dbReference type="InterPro" id="IPR043129">
    <property type="entry name" value="ATPase_NBD"/>
</dbReference>
<organism evidence="2 3">
    <name type="scientific">Erysipelothrix inopinata</name>
    <dbReference type="NCBI Taxonomy" id="225084"/>
    <lineage>
        <taxon>Bacteria</taxon>
        <taxon>Bacillati</taxon>
        <taxon>Bacillota</taxon>
        <taxon>Erysipelotrichia</taxon>
        <taxon>Erysipelotrichales</taxon>
        <taxon>Erysipelotrichaceae</taxon>
        <taxon>Erysipelothrix</taxon>
    </lineage>
</organism>
<gene>
    <name evidence="2" type="ORF">H9L01_08875</name>
</gene>
<dbReference type="RefSeq" id="WP_187533603.1">
    <property type="nucleotide sequence ID" value="NZ_CBCSHU010000004.1"/>
</dbReference>
<reference evidence="2 3" key="1">
    <citation type="submission" date="2020-08" db="EMBL/GenBank/DDBJ databases">
        <title>Genome sequence of Erysipelothrix inopinata DSM 15511T.</title>
        <authorList>
            <person name="Hyun D.-W."/>
            <person name="Bae J.-W."/>
        </authorList>
    </citation>
    <scope>NUCLEOTIDE SEQUENCE [LARGE SCALE GENOMIC DNA]</scope>
    <source>
        <strain evidence="2 3">DSM 15511</strain>
    </source>
</reference>
<keyword evidence="3" id="KW-1185">Reference proteome</keyword>
<dbReference type="SUPFAM" id="SSF53067">
    <property type="entry name" value="Actin-like ATPase domain"/>
    <property type="match status" value="1"/>
</dbReference>
<dbReference type="Gene3D" id="3.30.420.40">
    <property type="match status" value="2"/>
</dbReference>
<protein>
    <submittedName>
        <fullName evidence="2">ROK family protein</fullName>
    </submittedName>
</protein>
<evidence type="ECO:0000313" key="2">
    <source>
        <dbReference type="EMBL" id="QNN60474.1"/>
    </source>
</evidence>
<sequence>MSRYLGIDIGGTNVRVAVVDEMGEIIEEIKRPSLATEGPEIVLNNIVDMINNLEHFKDCLGIGIGIPGPVDTERGCVSLATNLKGFTGYPIVDFFKNEFKLPVYMDNDANVAGLAEALVGSGKGKRVVYYFTHSTGIGGALVVDGHVVSGNKGYAGEVGNIVIDRSRPRLSDVNSLNAGAVENEASGSAIVRKAQKLIDPEITSGYQVFKLYEEGNEAAKEIIDNMSYDMGMMLSCIAHVCDPHVFVVGGGVTKSRDLYWDKMIAAYQDLVHPQMRDTEFVMASLEEPGVIGAAMLCYSKEEL</sequence>
<dbReference type="Pfam" id="PF00480">
    <property type="entry name" value="ROK"/>
    <property type="match status" value="1"/>
</dbReference>
<accession>A0A7G9RXZ9</accession>
<evidence type="ECO:0000256" key="1">
    <source>
        <dbReference type="ARBA" id="ARBA00006479"/>
    </source>
</evidence>